<evidence type="ECO:0000259" key="3">
    <source>
        <dbReference type="PROSITE" id="PS50883"/>
    </source>
</evidence>
<dbReference type="InterPro" id="IPR000700">
    <property type="entry name" value="PAS-assoc_C"/>
</dbReference>
<dbReference type="SMART" id="SM00267">
    <property type="entry name" value="GGDEF"/>
    <property type="match status" value="1"/>
</dbReference>
<dbReference type="PROSITE" id="PS50887">
    <property type="entry name" value="GGDEF"/>
    <property type="match status" value="1"/>
</dbReference>
<dbReference type="Gene3D" id="3.30.70.270">
    <property type="match status" value="1"/>
</dbReference>
<dbReference type="NCBIfam" id="TIGR00229">
    <property type="entry name" value="sensory_box"/>
    <property type="match status" value="4"/>
</dbReference>
<dbReference type="NCBIfam" id="TIGR00254">
    <property type="entry name" value="GGDEF"/>
    <property type="match status" value="1"/>
</dbReference>
<dbReference type="Gene3D" id="3.20.20.450">
    <property type="entry name" value="EAL domain"/>
    <property type="match status" value="1"/>
</dbReference>
<dbReference type="InterPro" id="IPR029787">
    <property type="entry name" value="Nucleotide_cyclase"/>
</dbReference>
<dbReference type="Pfam" id="PF08447">
    <property type="entry name" value="PAS_3"/>
    <property type="match status" value="2"/>
</dbReference>
<accession>A0ABY1QDX3</accession>
<reference evidence="5 6" key="1">
    <citation type="submission" date="2017-05" db="EMBL/GenBank/DDBJ databases">
        <authorList>
            <person name="Varghese N."/>
            <person name="Submissions S."/>
        </authorList>
    </citation>
    <scope>NUCLEOTIDE SEQUENCE [LARGE SCALE GENOMIC DNA]</scope>
    <source>
        <strain evidence="5 6">DSM 26001</strain>
    </source>
</reference>
<evidence type="ECO:0000259" key="1">
    <source>
        <dbReference type="PROSITE" id="PS50112"/>
    </source>
</evidence>
<protein>
    <submittedName>
        <fullName evidence="5">PAS domain S-box-containing protein/diguanylate cyclase (GGDEF) domain-containing protein</fullName>
    </submittedName>
</protein>
<dbReference type="InterPro" id="IPR013767">
    <property type="entry name" value="PAS_fold"/>
</dbReference>
<dbReference type="InterPro" id="IPR000014">
    <property type="entry name" value="PAS"/>
</dbReference>
<dbReference type="SUPFAM" id="SSF55073">
    <property type="entry name" value="Nucleotide cyclase"/>
    <property type="match status" value="1"/>
</dbReference>
<feature type="domain" description="PAS" evidence="1">
    <location>
        <begin position="313"/>
        <end position="383"/>
    </location>
</feature>
<dbReference type="InterPro" id="IPR013655">
    <property type="entry name" value="PAS_fold_3"/>
</dbReference>
<dbReference type="InterPro" id="IPR052155">
    <property type="entry name" value="Biofilm_reg_signaling"/>
</dbReference>
<dbReference type="PROSITE" id="PS50112">
    <property type="entry name" value="PAS"/>
    <property type="match status" value="3"/>
</dbReference>
<evidence type="ECO:0000313" key="5">
    <source>
        <dbReference type="EMBL" id="SMP65146.1"/>
    </source>
</evidence>
<dbReference type="Pfam" id="PF00990">
    <property type="entry name" value="GGDEF"/>
    <property type="match status" value="1"/>
</dbReference>
<dbReference type="SMART" id="SM00091">
    <property type="entry name" value="PAS"/>
    <property type="match status" value="6"/>
</dbReference>
<dbReference type="Proteomes" id="UP001158049">
    <property type="component" value="Unassembled WGS sequence"/>
</dbReference>
<dbReference type="RefSeq" id="WP_283443001.1">
    <property type="nucleotide sequence ID" value="NZ_FXUL01000010.1"/>
</dbReference>
<feature type="domain" description="EAL" evidence="3">
    <location>
        <begin position="996"/>
        <end position="1250"/>
    </location>
</feature>
<dbReference type="InterPro" id="IPR001633">
    <property type="entry name" value="EAL_dom"/>
</dbReference>
<dbReference type="Gene3D" id="2.10.70.100">
    <property type="match status" value="1"/>
</dbReference>
<dbReference type="Pfam" id="PF00563">
    <property type="entry name" value="EAL"/>
    <property type="match status" value="1"/>
</dbReference>
<dbReference type="PROSITE" id="PS50113">
    <property type="entry name" value="PAC"/>
    <property type="match status" value="3"/>
</dbReference>
<gene>
    <name evidence="5" type="ORF">SAMN06295970_110163</name>
</gene>
<evidence type="ECO:0000259" key="2">
    <source>
        <dbReference type="PROSITE" id="PS50113"/>
    </source>
</evidence>
<comment type="caution">
    <text evidence="5">The sequence shown here is derived from an EMBL/GenBank/DDBJ whole genome shotgun (WGS) entry which is preliminary data.</text>
</comment>
<dbReference type="InterPro" id="IPR000160">
    <property type="entry name" value="GGDEF_dom"/>
</dbReference>
<dbReference type="CDD" id="cd00130">
    <property type="entry name" value="PAS"/>
    <property type="match status" value="4"/>
</dbReference>
<feature type="domain" description="PAC" evidence="2">
    <location>
        <begin position="514"/>
        <end position="566"/>
    </location>
</feature>
<dbReference type="InterPro" id="IPR043128">
    <property type="entry name" value="Rev_trsase/Diguanyl_cyclase"/>
</dbReference>
<feature type="domain" description="PAS" evidence="1">
    <location>
        <begin position="691"/>
        <end position="765"/>
    </location>
</feature>
<name>A0ABY1QDX3_9BURK</name>
<dbReference type="SMART" id="SM00086">
    <property type="entry name" value="PAC"/>
    <property type="match status" value="4"/>
</dbReference>
<dbReference type="Pfam" id="PF08448">
    <property type="entry name" value="PAS_4"/>
    <property type="match status" value="2"/>
</dbReference>
<feature type="domain" description="GGDEF" evidence="4">
    <location>
        <begin position="854"/>
        <end position="987"/>
    </location>
</feature>
<dbReference type="EMBL" id="FXUL01000010">
    <property type="protein sequence ID" value="SMP65146.1"/>
    <property type="molecule type" value="Genomic_DNA"/>
</dbReference>
<evidence type="ECO:0000313" key="6">
    <source>
        <dbReference type="Proteomes" id="UP001158049"/>
    </source>
</evidence>
<feature type="domain" description="PAC" evidence="2">
    <location>
        <begin position="769"/>
        <end position="822"/>
    </location>
</feature>
<dbReference type="InterPro" id="IPR013656">
    <property type="entry name" value="PAS_4"/>
</dbReference>
<feature type="domain" description="PAC" evidence="2">
    <location>
        <begin position="386"/>
        <end position="438"/>
    </location>
</feature>
<dbReference type="Gene3D" id="3.30.450.20">
    <property type="entry name" value="PAS domain"/>
    <property type="match status" value="6"/>
</dbReference>
<keyword evidence="6" id="KW-1185">Reference proteome</keyword>
<feature type="domain" description="PAS" evidence="1">
    <location>
        <begin position="567"/>
        <end position="637"/>
    </location>
</feature>
<proteinExistence type="predicted"/>
<dbReference type="SUPFAM" id="SSF141868">
    <property type="entry name" value="EAL domain-like"/>
    <property type="match status" value="1"/>
</dbReference>
<organism evidence="5 6">
    <name type="scientific">Noviherbaspirillum suwonense</name>
    <dbReference type="NCBI Taxonomy" id="1224511"/>
    <lineage>
        <taxon>Bacteria</taxon>
        <taxon>Pseudomonadati</taxon>
        <taxon>Pseudomonadota</taxon>
        <taxon>Betaproteobacteria</taxon>
        <taxon>Burkholderiales</taxon>
        <taxon>Oxalobacteraceae</taxon>
        <taxon>Noviherbaspirillum</taxon>
    </lineage>
</organism>
<dbReference type="PROSITE" id="PS50883">
    <property type="entry name" value="EAL"/>
    <property type="match status" value="1"/>
</dbReference>
<dbReference type="CDD" id="cd01948">
    <property type="entry name" value="EAL"/>
    <property type="match status" value="1"/>
</dbReference>
<dbReference type="SUPFAM" id="SSF55785">
    <property type="entry name" value="PYP-like sensor domain (PAS domain)"/>
    <property type="match status" value="5"/>
</dbReference>
<dbReference type="CDD" id="cd01949">
    <property type="entry name" value="GGDEF"/>
    <property type="match status" value="1"/>
</dbReference>
<dbReference type="InterPro" id="IPR001610">
    <property type="entry name" value="PAC"/>
</dbReference>
<dbReference type="InterPro" id="IPR035919">
    <property type="entry name" value="EAL_sf"/>
</dbReference>
<dbReference type="PANTHER" id="PTHR44757:SF2">
    <property type="entry name" value="BIOFILM ARCHITECTURE MAINTENANCE PROTEIN MBAA"/>
    <property type="match status" value="1"/>
</dbReference>
<dbReference type="Pfam" id="PF00989">
    <property type="entry name" value="PAS"/>
    <property type="match status" value="1"/>
</dbReference>
<sequence>MSTHWKNQIDILISPQDGGNMAERVRRHDWASTRLGPADAWPDNLRVAVGMLLALPLPGMLLWGAEQVMFHNEAFARLLGGRFPDLLGASYPRHWPPDCPLAAPLHALLMNRQAGVFPQQLLPVMRAGREELRLHSISCSPVPEHKGAPGGMLLLLQDVGPGDAGQHARPDAVLQAERMHLLDEVFRRSPSFVHVLGGPDYRVEFANDAYCTLLGGRALLGRPLLEAAPELAAAGYDAILAEVRASGEPYVGREQPVLLARAPGAPPEERILDIVYSPLPDSAGRHAWLLGYGVDVTEKSRARRLAEQRLRDSEARLAAIFSRAAAGLSEVSVDGRFLRINDTLCRMLGRPREALLGASITEVTHPDDIPPSLEAVQRLLATGEPVALDKRYLRQDGSVVFCNSALTRLDDASGQPRALLVVTVDLTARRLAEAALRESEAFHRYAAEAGGIGKWEMDLATGEIEVSPQMAALLGYPNVQKRFSRMEWTGMVLPEDLPRLLEAMEAAASADAQLELEMRVAVRESSEIRWLHVRGGMIRNGGGSARLHGVSLDITERKATEAALRASEERYRMLTEMSPDAALVSVDGCIVYANPAAAAMLGAPGAGVLTGRALLIFIEPEFHEAVRRSMGAAAHDGGSPLAQQRWRRLDGGQVAVEVSAGAITWEGRPATQLLLRDVTGQHRIQEALRISNERLKLAIEGSGEGIWDWDISNDSYHFSENLKRMMAWDPESESPGGIKEAMRKRIHPDDLPRIRAALQAYVEGRESAYSCEFRVQRADGVWLWMLSRGIIVARDDNGMPLLMTGTTSDISAKKQADERIWHHANFDALTGLPNRRLFRDRLDQEVRKAARGSKQVALLFIDLDRFKQVNDLLGHDAGDLLLAQCASRIKGCVRESDTVARLGGDEFTVILTAPESPARVEHVCQKILHTLESPFLIGKEVAYMSGSIGVTLYPNDATTSEELIRKADQAMYAAKNAGKNQFSYFTYAMDEKAHLRLRLASELRSALPAGQLEVFYQPVLDLASGRLVKAEALLRWHHPRLGLVEPTSFIPLAEETGQINQIGAWVFKEAASRSLQWQEQLGEGFQISVNKSPIQFLSHNDDNDWLQHLRQLGLPGSSIAIELTEGMLLHASTSVTDKLLEYRDAGIQVAIDDFGTGYSSMAYLKRFDIDYLKIDQSFVAEIATDEGSRTIAESIIVMAHKLGLKVIAEGIETGAQLAMLKQAGCDYGQGFLFSAALPAHGFEAMLAADRAGRAGWRGLFQD</sequence>
<dbReference type="SMART" id="SM00052">
    <property type="entry name" value="EAL"/>
    <property type="match status" value="1"/>
</dbReference>
<dbReference type="Pfam" id="PF13426">
    <property type="entry name" value="PAS_9"/>
    <property type="match status" value="1"/>
</dbReference>
<dbReference type="InterPro" id="IPR035965">
    <property type="entry name" value="PAS-like_dom_sf"/>
</dbReference>
<dbReference type="PANTHER" id="PTHR44757">
    <property type="entry name" value="DIGUANYLATE CYCLASE DGCP"/>
    <property type="match status" value="1"/>
</dbReference>
<evidence type="ECO:0000259" key="4">
    <source>
        <dbReference type="PROSITE" id="PS50887"/>
    </source>
</evidence>